<gene>
    <name evidence="1" type="ORF">F3087_21450</name>
</gene>
<dbReference type="Proteomes" id="UP000323876">
    <property type="component" value="Unassembled WGS sequence"/>
</dbReference>
<reference evidence="1 2" key="1">
    <citation type="submission" date="2019-09" db="EMBL/GenBank/DDBJ databases">
        <authorList>
            <person name="Wang X."/>
        </authorList>
    </citation>
    <scope>NUCLEOTIDE SEQUENCE [LARGE SCALE GENOMIC DNA]</scope>
    <source>
        <strain evidence="1 2">CICC 11023</strain>
    </source>
</reference>
<dbReference type="RefSeq" id="WP_150403808.1">
    <property type="nucleotide sequence ID" value="NZ_VXLC01000010.1"/>
</dbReference>
<proteinExistence type="predicted"/>
<evidence type="ECO:0000313" key="2">
    <source>
        <dbReference type="Proteomes" id="UP000323876"/>
    </source>
</evidence>
<dbReference type="EMBL" id="VXLC01000010">
    <property type="protein sequence ID" value="KAA8886792.1"/>
    <property type="molecule type" value="Genomic_DNA"/>
</dbReference>
<sequence>MTPRAHRAPHSPEDDIPAVRSAFARLAVAVLGMLAVAGAAPATDARPDVTSGQGAETALPVADLTALIEQAGARAASAEARGASALEAIASVHTDEPGTSPSDTTQTQEVKPVAAEDIQFRPSLPAAQKATVAAAKAATAALTSIEKLPNPPKNVQLTAAAAKHAADQAAAAPIDIALANIAATAENKALAASAAAFGTTSAEVEWVTTG</sequence>
<dbReference type="OrthoDB" id="10017609at2"/>
<evidence type="ECO:0000313" key="1">
    <source>
        <dbReference type="EMBL" id="KAA8886792.1"/>
    </source>
</evidence>
<dbReference type="AlphaFoldDB" id="A0A5N0EBK3"/>
<protein>
    <submittedName>
        <fullName evidence="1">Uncharacterized protein</fullName>
    </submittedName>
</protein>
<comment type="caution">
    <text evidence="1">The sequence shown here is derived from an EMBL/GenBank/DDBJ whole genome shotgun (WGS) entry which is preliminary data.</text>
</comment>
<accession>A0A5N0EBK3</accession>
<organism evidence="1 2">
    <name type="scientific">Nocardia colli</name>
    <dbReference type="NCBI Taxonomy" id="2545717"/>
    <lineage>
        <taxon>Bacteria</taxon>
        <taxon>Bacillati</taxon>
        <taxon>Actinomycetota</taxon>
        <taxon>Actinomycetes</taxon>
        <taxon>Mycobacteriales</taxon>
        <taxon>Nocardiaceae</taxon>
        <taxon>Nocardia</taxon>
    </lineage>
</organism>
<name>A0A5N0EBK3_9NOCA</name>
<keyword evidence="2" id="KW-1185">Reference proteome</keyword>